<dbReference type="PROSITE" id="PS51257">
    <property type="entry name" value="PROKAR_LIPOPROTEIN"/>
    <property type="match status" value="1"/>
</dbReference>
<keyword evidence="1 2" id="KW-0732">Signal</keyword>
<dbReference type="EMBL" id="PRKZ01000002">
    <property type="protein sequence ID" value="RAW51302.1"/>
    <property type="molecule type" value="Genomic_DNA"/>
</dbReference>
<feature type="domain" description="Solute-binding protein family 3/N-terminal" evidence="3">
    <location>
        <begin position="66"/>
        <end position="302"/>
    </location>
</feature>
<comment type="caution">
    <text evidence="4">The sequence shown here is derived from an EMBL/GenBank/DDBJ whole genome shotgun (WGS) entry which is preliminary data.</text>
</comment>
<feature type="signal peptide" evidence="2">
    <location>
        <begin position="1"/>
        <end position="33"/>
    </location>
</feature>
<dbReference type="SUPFAM" id="SSF53850">
    <property type="entry name" value="Periplasmic binding protein-like II"/>
    <property type="match status" value="1"/>
</dbReference>
<dbReference type="PANTHER" id="PTHR35936">
    <property type="entry name" value="MEMBRANE-BOUND LYTIC MUREIN TRANSGLYCOSYLASE F"/>
    <property type="match status" value="1"/>
</dbReference>
<dbReference type="Pfam" id="PF00497">
    <property type="entry name" value="SBP_bac_3"/>
    <property type="match status" value="1"/>
</dbReference>
<accession>A0A329TP52</accession>
<dbReference type="SMART" id="SM00062">
    <property type="entry name" value="PBPb"/>
    <property type="match status" value="1"/>
</dbReference>
<feature type="chain" id="PRO_5016434215" evidence="2">
    <location>
        <begin position="34"/>
        <end position="303"/>
    </location>
</feature>
<name>A0A329TP52_9FIRM</name>
<dbReference type="InterPro" id="IPR006311">
    <property type="entry name" value="TAT_signal"/>
</dbReference>
<gene>
    <name evidence="4" type="ORF">C4N25_04725</name>
</gene>
<organism evidence="4 5">
    <name type="scientific">Faecalibacterium prausnitzii</name>
    <dbReference type="NCBI Taxonomy" id="853"/>
    <lineage>
        <taxon>Bacteria</taxon>
        <taxon>Bacillati</taxon>
        <taxon>Bacillota</taxon>
        <taxon>Clostridia</taxon>
        <taxon>Eubacteriales</taxon>
        <taxon>Oscillospiraceae</taxon>
        <taxon>Faecalibacterium</taxon>
    </lineage>
</organism>
<proteinExistence type="predicted"/>
<evidence type="ECO:0000256" key="1">
    <source>
        <dbReference type="ARBA" id="ARBA00022729"/>
    </source>
</evidence>
<protein>
    <submittedName>
        <fullName evidence="4">ABC transporter substrate-binding protein</fullName>
    </submittedName>
</protein>
<dbReference type="InterPro" id="IPR001638">
    <property type="entry name" value="Solute-binding_3/MltF_N"/>
</dbReference>
<evidence type="ECO:0000256" key="2">
    <source>
        <dbReference type="SAM" id="SignalP"/>
    </source>
</evidence>
<dbReference type="Proteomes" id="UP000251634">
    <property type="component" value="Unassembled WGS sequence"/>
</dbReference>
<evidence type="ECO:0000313" key="4">
    <source>
        <dbReference type="EMBL" id="RAW51302.1"/>
    </source>
</evidence>
<dbReference type="PANTHER" id="PTHR35936:SF34">
    <property type="entry name" value="ABC TRANSPORTER EXTRACELLULAR-BINDING PROTEIN YCKB-RELATED"/>
    <property type="match status" value="1"/>
</dbReference>
<evidence type="ECO:0000259" key="3">
    <source>
        <dbReference type="SMART" id="SM00062"/>
    </source>
</evidence>
<sequence>MKKISRRSFVKAAGSAAVLSMLAACGGSSSSTAASTASTAASTAGASSAAAASFGPDTQAIVDRGVLKVGVKNAVQGFSFQDTLTGEYKGLEDSLAEMIAEYLGVDVEFTTVTAATRGELLDSGDIDAVLATFTITEERKKSWDFTTPYYTDYVSVLVEDSNGIKDLAGLKDKVVGVSSGSTSARALVKAMIDAGVLDGANFDADTFNADTWKEGISFRQYDDYPAISTALSANEIQGFCVDKSILAIYKTDGRSYVDAEFSPQEYGIATKKGSDFSTLCDELVQGWLADGTVESLIKENGLS</sequence>
<evidence type="ECO:0000313" key="5">
    <source>
        <dbReference type="Proteomes" id="UP000251634"/>
    </source>
</evidence>
<dbReference type="AlphaFoldDB" id="A0A329TP52"/>
<dbReference type="Gene3D" id="3.40.190.10">
    <property type="entry name" value="Periplasmic binding protein-like II"/>
    <property type="match status" value="2"/>
</dbReference>
<reference evidence="4 5" key="1">
    <citation type="submission" date="2018-02" db="EMBL/GenBank/DDBJ databases">
        <title>Complete genome sequencing of Faecalibacterium prausnitzii strains isolated from the human gut.</title>
        <authorList>
            <person name="Fitzgerald B.C."/>
            <person name="Shkoporov A.N."/>
            <person name="Ross P.R."/>
            <person name="Hill C."/>
        </authorList>
    </citation>
    <scope>NUCLEOTIDE SEQUENCE [LARGE SCALE GENOMIC DNA]</scope>
    <source>
        <strain evidence="4 5">APC942/8-14-2</strain>
    </source>
</reference>
<dbReference type="PROSITE" id="PS51318">
    <property type="entry name" value="TAT"/>
    <property type="match status" value="1"/>
</dbReference>
<dbReference type="RefSeq" id="WP_112115169.1">
    <property type="nucleotide sequence ID" value="NZ_PRKZ01000002.1"/>
</dbReference>